<dbReference type="Gene3D" id="2.60.120.180">
    <property type="match status" value="1"/>
</dbReference>
<evidence type="ECO:0000256" key="2">
    <source>
        <dbReference type="RuleBase" id="RU361163"/>
    </source>
</evidence>
<gene>
    <name evidence="5" type="ORF">BBP00_00005764</name>
</gene>
<evidence type="ECO:0000256" key="3">
    <source>
        <dbReference type="SAM" id="Coils"/>
    </source>
</evidence>
<feature type="coiled-coil region" evidence="3">
    <location>
        <begin position="335"/>
        <end position="418"/>
    </location>
</feature>
<keyword evidence="4" id="KW-0732">Signal</keyword>
<dbReference type="GO" id="GO:0000272">
    <property type="term" value="P:polysaccharide catabolic process"/>
    <property type="evidence" value="ECO:0007669"/>
    <property type="project" value="UniProtKB-KW"/>
</dbReference>
<dbReference type="AlphaFoldDB" id="A0A3F2RN04"/>
<feature type="chain" id="PRO_5017719970" evidence="4">
    <location>
        <begin position="20"/>
        <end position="483"/>
    </location>
</feature>
<dbReference type="EMBL" id="MBDO02000176">
    <property type="protein sequence ID" value="RLN60815.1"/>
    <property type="molecule type" value="Genomic_DNA"/>
</dbReference>
<dbReference type="PANTHER" id="PTHR34002:SF9">
    <property type="entry name" value="XYLOGLUCAN-SPECIFIC ENDO-BETA-1,4-GLUCANASE A"/>
    <property type="match status" value="1"/>
</dbReference>
<keyword evidence="2" id="KW-0378">Hydrolase</keyword>
<evidence type="ECO:0000256" key="4">
    <source>
        <dbReference type="SAM" id="SignalP"/>
    </source>
</evidence>
<dbReference type="InterPro" id="IPR013319">
    <property type="entry name" value="GH11/12"/>
</dbReference>
<keyword evidence="2" id="KW-0119">Carbohydrate metabolism</keyword>
<comment type="caution">
    <text evidence="5">The sequence shown here is derived from an EMBL/GenBank/DDBJ whole genome shotgun (WGS) entry which is preliminary data.</text>
</comment>
<evidence type="ECO:0000313" key="5">
    <source>
        <dbReference type="EMBL" id="RLN60815.1"/>
    </source>
</evidence>
<evidence type="ECO:0000256" key="1">
    <source>
        <dbReference type="ARBA" id="ARBA00005519"/>
    </source>
</evidence>
<organism evidence="5 6">
    <name type="scientific">Phytophthora kernoviae</name>
    <dbReference type="NCBI Taxonomy" id="325452"/>
    <lineage>
        <taxon>Eukaryota</taxon>
        <taxon>Sar</taxon>
        <taxon>Stramenopiles</taxon>
        <taxon>Oomycota</taxon>
        <taxon>Peronosporomycetes</taxon>
        <taxon>Peronosporales</taxon>
        <taxon>Peronosporaceae</taxon>
        <taxon>Phytophthora</taxon>
    </lineage>
</organism>
<dbReference type="PANTHER" id="PTHR34002">
    <property type="entry name" value="BLR1656 PROTEIN"/>
    <property type="match status" value="1"/>
</dbReference>
<proteinExistence type="inferred from homology"/>
<dbReference type="SUPFAM" id="SSF49899">
    <property type="entry name" value="Concanavalin A-like lectins/glucanases"/>
    <property type="match status" value="1"/>
</dbReference>
<keyword evidence="3" id="KW-0175">Coiled coil</keyword>
<name>A0A3F2RN04_9STRA</name>
<evidence type="ECO:0000313" key="6">
    <source>
        <dbReference type="Proteomes" id="UP000277300"/>
    </source>
</evidence>
<reference evidence="5 6" key="1">
    <citation type="submission" date="2018-07" db="EMBL/GenBank/DDBJ databases">
        <title>Genome sequencing of oomycete isolates from Chile give support for New Zealand origin for Phytophthora kernoviae and make available the first Nothophytophthora sp. genome.</title>
        <authorList>
            <person name="Studholme D.J."/>
            <person name="Sanfuentes E."/>
            <person name="Panda P."/>
            <person name="Hill R."/>
            <person name="Sambles C."/>
            <person name="Grant M."/>
            <person name="Williams N.M."/>
            <person name="Mcdougal R.L."/>
        </authorList>
    </citation>
    <scope>NUCLEOTIDE SEQUENCE [LARGE SCALE GENOMIC DNA]</scope>
    <source>
        <strain evidence="5">Chile6</strain>
    </source>
</reference>
<dbReference type="Pfam" id="PF01670">
    <property type="entry name" value="Glyco_hydro_12"/>
    <property type="match status" value="1"/>
</dbReference>
<dbReference type="OrthoDB" id="95118at2759"/>
<keyword evidence="2" id="KW-0326">Glycosidase</keyword>
<comment type="similarity">
    <text evidence="1 2">Belongs to the glycosyl hydrolase 12 (cellulase H) family.</text>
</comment>
<accession>A0A3F2RN04</accession>
<keyword evidence="2" id="KW-0624">Polysaccharide degradation</keyword>
<dbReference type="InterPro" id="IPR013320">
    <property type="entry name" value="ConA-like_dom_sf"/>
</dbReference>
<protein>
    <submittedName>
        <fullName evidence="5">Uncharacterized protein</fullName>
    </submittedName>
</protein>
<dbReference type="GO" id="GO:0008810">
    <property type="term" value="F:cellulase activity"/>
    <property type="evidence" value="ECO:0007669"/>
    <property type="project" value="InterPro"/>
</dbReference>
<dbReference type="Proteomes" id="UP000277300">
    <property type="component" value="Unassembled WGS sequence"/>
</dbReference>
<dbReference type="InterPro" id="IPR002594">
    <property type="entry name" value="GH12"/>
</dbReference>
<feature type="coiled-coil region" evidence="3">
    <location>
        <begin position="241"/>
        <end position="283"/>
    </location>
</feature>
<sequence>MKGIFTGVLAAASVAIASAGDYCGQWDWAKGTNYIVYNNLWNQGKATSGSQCTGVDKISDSRVGWHTSYSWSGAPTEVKSFSNVALIFTPKQIKNIKSIPSKMKYSYSYSGTLIADVSYDLFTSSTAAGSNEYEIMIWLAAYGGAGPISSTGKAIATVTIDGNSFKVYKGPNGNTTVFSFVSTKTITNFSADLLNFLSYLVKNQGLPSSQYLITLEAGTEPFTGSNAKMTVSSDQLMTAFKRKTQELCDETRAQYEQTLERQEAQHERQLQNLQRQLREVVGSCVSLTNHEQIIAVIATEQQRRLDSVRSRHASEMRELQQRCARTWQAKLSELKTQSDQQKAAMMERIDQLEMQKSEEETAAKEHELSELRWKEQWEEIRRAKEGMEKQLEDACRLIALLKSRLQQQAKLAYELEEQRGKTSETREEVMKCKLAYAEMKGDMDTRVVSLEKELDHVQRALKCEKTRTSALQVSITNRELGQR</sequence>
<feature type="signal peptide" evidence="4">
    <location>
        <begin position="1"/>
        <end position="19"/>
    </location>
</feature>